<name>A0ABS4IA96_9BACL</name>
<evidence type="ECO:0008006" key="3">
    <source>
        <dbReference type="Google" id="ProtNLM"/>
    </source>
</evidence>
<accession>A0ABS4IA96</accession>
<organism evidence="1 2">
    <name type="scientific">Paenibacillus aceris</name>
    <dbReference type="NCBI Taxonomy" id="869555"/>
    <lineage>
        <taxon>Bacteria</taxon>
        <taxon>Bacillati</taxon>
        <taxon>Bacillota</taxon>
        <taxon>Bacilli</taxon>
        <taxon>Bacillales</taxon>
        <taxon>Paenibacillaceae</taxon>
        <taxon>Paenibacillus</taxon>
    </lineage>
</organism>
<dbReference type="EMBL" id="JAGGKV010000046">
    <property type="protein sequence ID" value="MBP1967849.1"/>
    <property type="molecule type" value="Genomic_DNA"/>
</dbReference>
<dbReference type="Pfam" id="PF12788">
    <property type="entry name" value="YmaF"/>
    <property type="match status" value="1"/>
</dbReference>
<evidence type="ECO:0000313" key="2">
    <source>
        <dbReference type="Proteomes" id="UP001519344"/>
    </source>
</evidence>
<sequence length="123" mass="13418">MKCSRLKCSSPTVNRVRHIMSGVTSANRGHQHLFLNSSDVVVRVPGSHFHTFHGVTTTQDGHRHTYSGRTGLSINGVGPHGGGPNHFHRFTIVFKEANGHTHTVTGTTTKNRFIPNSSPNSIL</sequence>
<proteinExistence type="predicted"/>
<dbReference type="InterPro" id="IPR024307">
    <property type="entry name" value="YmaF"/>
</dbReference>
<evidence type="ECO:0000313" key="1">
    <source>
        <dbReference type="EMBL" id="MBP1967849.1"/>
    </source>
</evidence>
<reference evidence="1 2" key="1">
    <citation type="submission" date="2021-03" db="EMBL/GenBank/DDBJ databases">
        <title>Genomic Encyclopedia of Type Strains, Phase IV (KMG-IV): sequencing the most valuable type-strain genomes for metagenomic binning, comparative biology and taxonomic classification.</title>
        <authorList>
            <person name="Goeker M."/>
        </authorList>
    </citation>
    <scope>NUCLEOTIDE SEQUENCE [LARGE SCALE GENOMIC DNA]</scope>
    <source>
        <strain evidence="1 2">DSM 24950</strain>
    </source>
</reference>
<comment type="caution">
    <text evidence="1">The sequence shown here is derived from an EMBL/GenBank/DDBJ whole genome shotgun (WGS) entry which is preliminary data.</text>
</comment>
<gene>
    <name evidence="1" type="ORF">J2Z65_007131</name>
</gene>
<dbReference type="RefSeq" id="WP_209856370.1">
    <property type="nucleotide sequence ID" value="NZ_JAGGKV010000046.1"/>
</dbReference>
<protein>
    <recommendedName>
        <fullName evidence="3">YmaF family protein</fullName>
    </recommendedName>
</protein>
<keyword evidence="2" id="KW-1185">Reference proteome</keyword>
<dbReference type="Proteomes" id="UP001519344">
    <property type="component" value="Unassembled WGS sequence"/>
</dbReference>